<keyword evidence="2" id="KW-1185">Reference proteome</keyword>
<protein>
    <submittedName>
        <fullName evidence="1">Uncharacterized protein</fullName>
    </submittedName>
</protein>
<evidence type="ECO:0000313" key="2">
    <source>
        <dbReference type="Proteomes" id="UP000001362"/>
    </source>
</evidence>
<dbReference type="KEGG" id="afr:AFE_1863"/>
<proteinExistence type="predicted"/>
<reference evidence="1 2" key="1">
    <citation type="journal article" date="2008" name="BMC Genomics">
        <title>Acidithiobacillus ferrooxidans metabolism: from genome sequence to industrial applications.</title>
        <authorList>
            <person name="Valdes J."/>
            <person name="Pedroso I."/>
            <person name="Quatrini R."/>
            <person name="Dodson R.J."/>
            <person name="Tettelin H."/>
            <person name="Blake R.II."/>
            <person name="Eisen J.A."/>
            <person name="Holmes D.S."/>
        </authorList>
    </citation>
    <scope>NUCLEOTIDE SEQUENCE [LARGE SCALE GENOMIC DNA]</scope>
    <source>
        <strain evidence="2">ATCC 23270 / DSM 14882 / CIP 104768 / NCIMB 8455</strain>
    </source>
</reference>
<gene>
    <name evidence="1" type="ordered locus">AFE_1863</name>
</gene>
<dbReference type="AlphaFoldDB" id="B7JBW6"/>
<dbReference type="EMBL" id="CP001219">
    <property type="protein sequence ID" value="ACK78759.1"/>
    <property type="molecule type" value="Genomic_DNA"/>
</dbReference>
<sequence length="36" mass="4227">MDSFLSLTPDSFMAGNITRIPQNSYKNNGYLDWHEY</sequence>
<evidence type="ECO:0000313" key="1">
    <source>
        <dbReference type="EMBL" id="ACK78759.1"/>
    </source>
</evidence>
<dbReference type="PaxDb" id="243159-AFE_1863"/>
<dbReference type="HOGENOM" id="CLU_3354029_0_0_6"/>
<accession>B7JBW6</accession>
<name>B7JBW6_ACIF2</name>
<dbReference type="Proteomes" id="UP000001362">
    <property type="component" value="Chromosome"/>
</dbReference>
<dbReference type="STRING" id="243159.AFE_1863"/>
<organism evidence="1 2">
    <name type="scientific">Acidithiobacillus ferrooxidans (strain ATCC 23270 / DSM 14882 / CIP 104768 / NCIMB 8455)</name>
    <name type="common">Ferrobacillus ferrooxidans (strain ATCC 23270)</name>
    <dbReference type="NCBI Taxonomy" id="243159"/>
    <lineage>
        <taxon>Bacteria</taxon>
        <taxon>Pseudomonadati</taxon>
        <taxon>Pseudomonadota</taxon>
        <taxon>Acidithiobacillia</taxon>
        <taxon>Acidithiobacillales</taxon>
        <taxon>Acidithiobacillaceae</taxon>
        <taxon>Acidithiobacillus</taxon>
    </lineage>
</organism>